<evidence type="ECO:0000313" key="4">
    <source>
        <dbReference type="Proteomes" id="UP000265515"/>
    </source>
</evidence>
<accession>A0A388LEJ5</accession>
<dbReference type="EMBL" id="BFEA01000353">
    <property type="protein sequence ID" value="GBG80687.1"/>
    <property type="molecule type" value="Genomic_DNA"/>
</dbReference>
<keyword evidence="2" id="KW-0812">Transmembrane</keyword>
<keyword evidence="4" id="KW-1185">Reference proteome</keyword>
<gene>
    <name evidence="3" type="ORF">CBR_g31146</name>
</gene>
<feature type="transmembrane region" description="Helical" evidence="2">
    <location>
        <begin position="120"/>
        <end position="145"/>
    </location>
</feature>
<dbReference type="Proteomes" id="UP000265515">
    <property type="component" value="Unassembled WGS sequence"/>
</dbReference>
<keyword evidence="2" id="KW-0472">Membrane</keyword>
<reference evidence="3 4" key="1">
    <citation type="journal article" date="2018" name="Cell">
        <title>The Chara Genome: Secondary Complexity and Implications for Plant Terrestrialization.</title>
        <authorList>
            <person name="Nishiyama T."/>
            <person name="Sakayama H."/>
            <person name="Vries J.D."/>
            <person name="Buschmann H."/>
            <person name="Saint-Marcoux D."/>
            <person name="Ullrich K.K."/>
            <person name="Haas F.B."/>
            <person name="Vanderstraeten L."/>
            <person name="Becker D."/>
            <person name="Lang D."/>
            <person name="Vosolsobe S."/>
            <person name="Rombauts S."/>
            <person name="Wilhelmsson P.K.I."/>
            <person name="Janitza P."/>
            <person name="Kern R."/>
            <person name="Heyl A."/>
            <person name="Rumpler F."/>
            <person name="Villalobos L.I.A.C."/>
            <person name="Clay J.M."/>
            <person name="Skokan R."/>
            <person name="Toyoda A."/>
            <person name="Suzuki Y."/>
            <person name="Kagoshima H."/>
            <person name="Schijlen E."/>
            <person name="Tajeshwar N."/>
            <person name="Catarino B."/>
            <person name="Hetherington A.J."/>
            <person name="Saltykova A."/>
            <person name="Bonnot C."/>
            <person name="Breuninger H."/>
            <person name="Symeonidi A."/>
            <person name="Radhakrishnan G.V."/>
            <person name="Van Nieuwerburgh F."/>
            <person name="Deforce D."/>
            <person name="Chang C."/>
            <person name="Karol K.G."/>
            <person name="Hedrich R."/>
            <person name="Ulvskov P."/>
            <person name="Glockner G."/>
            <person name="Delwiche C.F."/>
            <person name="Petrasek J."/>
            <person name="Van de Peer Y."/>
            <person name="Friml J."/>
            <person name="Beilby M."/>
            <person name="Dolan L."/>
            <person name="Kohara Y."/>
            <person name="Sugano S."/>
            <person name="Fujiyama A."/>
            <person name="Delaux P.-M."/>
            <person name="Quint M."/>
            <person name="TheiBen G."/>
            <person name="Hagemann M."/>
            <person name="Harholt J."/>
            <person name="Dunand C."/>
            <person name="Zachgo S."/>
            <person name="Langdale J."/>
            <person name="Maumus F."/>
            <person name="Straeten D.V.D."/>
            <person name="Gould S.B."/>
            <person name="Rensing S.A."/>
        </authorList>
    </citation>
    <scope>NUCLEOTIDE SEQUENCE [LARGE SCALE GENOMIC DNA]</scope>
    <source>
        <strain evidence="3 4">S276</strain>
    </source>
</reference>
<dbReference type="AlphaFoldDB" id="A0A388LEJ5"/>
<evidence type="ECO:0000256" key="1">
    <source>
        <dbReference type="SAM" id="MobiDB-lite"/>
    </source>
</evidence>
<evidence type="ECO:0000256" key="2">
    <source>
        <dbReference type="SAM" id="Phobius"/>
    </source>
</evidence>
<organism evidence="3 4">
    <name type="scientific">Chara braunii</name>
    <name type="common">Braun's stonewort</name>
    <dbReference type="NCBI Taxonomy" id="69332"/>
    <lineage>
        <taxon>Eukaryota</taxon>
        <taxon>Viridiplantae</taxon>
        <taxon>Streptophyta</taxon>
        <taxon>Charophyceae</taxon>
        <taxon>Charales</taxon>
        <taxon>Characeae</taxon>
        <taxon>Chara</taxon>
    </lineage>
</organism>
<keyword evidence="2" id="KW-1133">Transmembrane helix</keyword>
<sequence length="375" mass="41105">MAPWRVSSLRSWARSGSRRSRRMDGFLSTAELISPKGSVTDGQTVTPRMVSSTPRADLSETRSRGAEGEGCIQSNPAVVKSSSAEGAMCCASHGTADAGNASASTWTNQEGKSRARWKVVLLRLAIIAMIVAGSAVLSFITWYIVQGHFRKALSYVGWMLRQSHLVRTVEKLNLIVQDTFTINAMFSESLEFLPPGEFRDSSLLPGVQKMTFVQLHELETVSAMGLLFLDGSFFSYMRGRDPTQPFTMVFSGKYNGSDISNGASPETASSYYVQPVDMSTGRPDENHPAQVMGSTAQVTLTPDSIRNGTRMSWKLSAGFKGGPYLTSLRRSVDPRNRNSRAFASVTTSMETMSGFMHMQVPPNGYMFITDKVLHL</sequence>
<dbReference type="Gramene" id="GBG80687">
    <property type="protein sequence ID" value="GBG80687"/>
    <property type="gene ID" value="CBR_g31146"/>
</dbReference>
<feature type="compositionally biased region" description="Basic and acidic residues" evidence="1">
    <location>
        <begin position="57"/>
        <end position="67"/>
    </location>
</feature>
<feature type="compositionally biased region" description="Polar residues" evidence="1">
    <location>
        <begin position="40"/>
        <end position="54"/>
    </location>
</feature>
<protein>
    <submittedName>
        <fullName evidence="3">Uncharacterized protein</fullName>
    </submittedName>
</protein>
<feature type="region of interest" description="Disordered" evidence="1">
    <location>
        <begin position="37"/>
        <end position="71"/>
    </location>
</feature>
<evidence type="ECO:0000313" key="3">
    <source>
        <dbReference type="EMBL" id="GBG80687.1"/>
    </source>
</evidence>
<name>A0A388LEJ5_CHABU</name>
<proteinExistence type="predicted"/>
<comment type="caution">
    <text evidence="3">The sequence shown here is derived from an EMBL/GenBank/DDBJ whole genome shotgun (WGS) entry which is preliminary data.</text>
</comment>